<gene>
    <name evidence="2" type="ORF">ACFPJ6_17960</name>
</gene>
<name>A0ABW0GTV6_9MICO</name>
<accession>A0ABW0GTV6</accession>
<protein>
    <submittedName>
        <fullName evidence="2">MOSC domain-containing protein</fullName>
    </submittedName>
</protein>
<dbReference type="RefSeq" id="WP_340270346.1">
    <property type="nucleotide sequence ID" value="NZ_JBBEOG010000006.1"/>
</dbReference>
<feature type="domain" description="MOSC" evidence="1">
    <location>
        <begin position="101"/>
        <end position="272"/>
    </location>
</feature>
<dbReference type="SUPFAM" id="SSF50800">
    <property type="entry name" value="PK beta-barrel domain-like"/>
    <property type="match status" value="1"/>
</dbReference>
<comment type="caution">
    <text evidence="2">The sequence shown here is derived from an EMBL/GenBank/DDBJ whole genome shotgun (WGS) entry which is preliminary data.</text>
</comment>
<dbReference type="InterPro" id="IPR005302">
    <property type="entry name" value="MoCF_Sase_C"/>
</dbReference>
<dbReference type="PROSITE" id="PS51340">
    <property type="entry name" value="MOSC"/>
    <property type="match status" value="1"/>
</dbReference>
<dbReference type="Pfam" id="PF03473">
    <property type="entry name" value="MOSC"/>
    <property type="match status" value="1"/>
</dbReference>
<proteinExistence type="predicted"/>
<evidence type="ECO:0000313" key="2">
    <source>
        <dbReference type="EMBL" id="MFC5382654.1"/>
    </source>
</evidence>
<keyword evidence="3" id="KW-1185">Reference proteome</keyword>
<dbReference type="InterPro" id="IPR011037">
    <property type="entry name" value="Pyrv_Knase-like_insert_dom_sf"/>
</dbReference>
<evidence type="ECO:0000313" key="3">
    <source>
        <dbReference type="Proteomes" id="UP001596122"/>
    </source>
</evidence>
<sequence length="281" mass="29260">MHVAALGVSVLKGSAPAHPDVLELAPYGPVGDRRFCLVDLDHPGGPRVLRTVENPRLVALRAAEEAGELVVDVPGQGTVRGTVRGGREVVADYWGRDARLTVLDGPWAPALSAYLGRAVAPARAEPRHVVFGGAVTLVTTASLAELARRARADGHDTAPDPDDEAALVADAERFRATAVLATPGAAPFVEDEWVGTALVLGDAADAPVVRVDGPVPRCAVVRLRAGAGTRDPWDPLRLLAADRTRSGEIDFGVRAEVVRPGVLRPGASVATRDADGPEGGH</sequence>
<reference evidence="3" key="1">
    <citation type="journal article" date="2019" name="Int. J. Syst. Evol. Microbiol.">
        <title>The Global Catalogue of Microorganisms (GCM) 10K type strain sequencing project: providing services to taxonomists for standard genome sequencing and annotation.</title>
        <authorList>
            <consortium name="The Broad Institute Genomics Platform"/>
            <consortium name="The Broad Institute Genome Sequencing Center for Infectious Disease"/>
            <person name="Wu L."/>
            <person name="Ma J."/>
        </authorList>
    </citation>
    <scope>NUCLEOTIDE SEQUENCE [LARGE SCALE GENOMIC DNA]</scope>
    <source>
        <strain evidence="3">CCUG 43114</strain>
    </source>
</reference>
<dbReference type="Proteomes" id="UP001596122">
    <property type="component" value="Unassembled WGS sequence"/>
</dbReference>
<evidence type="ECO:0000259" key="1">
    <source>
        <dbReference type="PROSITE" id="PS51340"/>
    </source>
</evidence>
<dbReference type="EMBL" id="JBHSLD010000028">
    <property type="protein sequence ID" value="MFC5382654.1"/>
    <property type="molecule type" value="Genomic_DNA"/>
</dbReference>
<organism evidence="2 3">
    <name type="scientific">Aquipuribacter nitratireducens</name>
    <dbReference type="NCBI Taxonomy" id="650104"/>
    <lineage>
        <taxon>Bacteria</taxon>
        <taxon>Bacillati</taxon>
        <taxon>Actinomycetota</taxon>
        <taxon>Actinomycetes</taxon>
        <taxon>Micrococcales</taxon>
        <taxon>Intrasporangiaceae</taxon>
        <taxon>Aquipuribacter</taxon>
    </lineage>
</organism>